<evidence type="ECO:0000256" key="5">
    <source>
        <dbReference type="ARBA" id="ARBA00022801"/>
    </source>
</evidence>
<dbReference type="EMBL" id="CM016762">
    <property type="protein sequence ID" value="TMS37807.1"/>
    <property type="molecule type" value="Genomic_DNA"/>
</dbReference>
<evidence type="ECO:0000313" key="9">
    <source>
        <dbReference type="EMBL" id="TMS37807.1"/>
    </source>
</evidence>
<comment type="catalytic activity">
    <reaction evidence="1">
        <text>Hydrolysis of (1-&gt;4)-beta-linkages between N-acetylmuramic acid and N-acetyl-D-glucosamine residues in a peptidoglycan and between N-acetyl-D-glucosamine residues in chitodextrins.</text>
        <dbReference type="EC" id="3.2.1.17"/>
    </reaction>
</comment>
<organism evidence="9 10">
    <name type="scientific">Steinernema carpocapsae</name>
    <name type="common">Entomopathogenic nematode</name>
    <dbReference type="NCBI Taxonomy" id="34508"/>
    <lineage>
        <taxon>Eukaryota</taxon>
        <taxon>Metazoa</taxon>
        <taxon>Ecdysozoa</taxon>
        <taxon>Nematoda</taxon>
        <taxon>Chromadorea</taxon>
        <taxon>Rhabditida</taxon>
        <taxon>Tylenchina</taxon>
        <taxon>Panagrolaimomorpha</taxon>
        <taxon>Strongyloidoidea</taxon>
        <taxon>Steinernematidae</taxon>
        <taxon>Steinernema</taxon>
    </lineage>
</organism>
<dbReference type="PANTHER" id="PTHR11195">
    <property type="entry name" value="DESTABILASE-RELATED"/>
    <property type="match status" value="1"/>
</dbReference>
<dbReference type="PANTHER" id="PTHR11195:SF17">
    <property type="entry name" value="LYSOZYME"/>
    <property type="match status" value="1"/>
</dbReference>
<keyword evidence="5" id="KW-0378">Hydrolase</keyword>
<keyword evidence="10" id="KW-1185">Reference proteome</keyword>
<evidence type="ECO:0000256" key="3">
    <source>
        <dbReference type="ARBA" id="ARBA00022529"/>
    </source>
</evidence>
<proteinExistence type="predicted"/>
<dbReference type="Gene3D" id="1.10.530.10">
    <property type="match status" value="1"/>
</dbReference>
<dbReference type="GO" id="GO:0003796">
    <property type="term" value="F:lysozyme activity"/>
    <property type="evidence" value="ECO:0007669"/>
    <property type="project" value="UniProtKB-EC"/>
</dbReference>
<dbReference type="AlphaFoldDB" id="A0A4U8V036"/>
<reference evidence="9 10" key="1">
    <citation type="journal article" date="2015" name="Genome Biol.">
        <title>Comparative genomics of Steinernema reveals deeply conserved gene regulatory networks.</title>
        <authorList>
            <person name="Dillman A.R."/>
            <person name="Macchietto M."/>
            <person name="Porter C.F."/>
            <person name="Rogers A."/>
            <person name="Williams B."/>
            <person name="Antoshechkin I."/>
            <person name="Lee M.M."/>
            <person name="Goodwin Z."/>
            <person name="Lu X."/>
            <person name="Lewis E.E."/>
            <person name="Goodrich-Blair H."/>
            <person name="Stock S.P."/>
            <person name="Adams B.J."/>
            <person name="Sternberg P.W."/>
            <person name="Mortazavi A."/>
        </authorList>
    </citation>
    <scope>NUCLEOTIDE SEQUENCE [LARGE SCALE GENOMIC DNA]</scope>
    <source>
        <strain evidence="9 10">ALL</strain>
    </source>
</reference>
<evidence type="ECO:0000256" key="2">
    <source>
        <dbReference type="ARBA" id="ARBA00012732"/>
    </source>
</evidence>
<reference evidence="9 10" key="2">
    <citation type="journal article" date="2019" name="G3 (Bethesda)">
        <title>Hybrid Assembly of the Genome of the Entomopathogenic Nematode Steinernema carpocapsae Identifies the X-Chromosome.</title>
        <authorList>
            <person name="Serra L."/>
            <person name="Macchietto M."/>
            <person name="Macias-Munoz A."/>
            <person name="McGill C.J."/>
            <person name="Rodriguez I.M."/>
            <person name="Rodriguez B."/>
            <person name="Murad R."/>
            <person name="Mortazavi A."/>
        </authorList>
    </citation>
    <scope>NUCLEOTIDE SEQUENCE [LARGE SCALE GENOMIC DNA]</scope>
    <source>
        <strain evidence="9 10">ALL</strain>
    </source>
</reference>
<dbReference type="GO" id="GO:0042742">
    <property type="term" value="P:defense response to bacterium"/>
    <property type="evidence" value="ECO:0007669"/>
    <property type="project" value="UniProtKB-KW"/>
</dbReference>
<feature type="disulfide bond" evidence="7">
    <location>
        <begin position="47"/>
        <end position="53"/>
    </location>
</feature>
<evidence type="ECO:0000256" key="8">
    <source>
        <dbReference type="SAM" id="SignalP"/>
    </source>
</evidence>
<protein>
    <recommendedName>
        <fullName evidence="2">lysozyme</fullName>
        <ecNumber evidence="2">3.2.1.17</ecNumber>
    </recommendedName>
</protein>
<keyword evidence="8" id="KW-0732">Signal</keyword>
<dbReference type="EMBL" id="AZBU02000001">
    <property type="protein sequence ID" value="TMS37807.1"/>
    <property type="molecule type" value="Genomic_DNA"/>
</dbReference>
<evidence type="ECO:0000256" key="7">
    <source>
        <dbReference type="PIRSR" id="PIRSR608597-3"/>
    </source>
</evidence>
<dbReference type="EC" id="3.2.1.17" evidence="2"/>
<evidence type="ECO:0000256" key="4">
    <source>
        <dbReference type="ARBA" id="ARBA00022638"/>
    </source>
</evidence>
<keyword evidence="7" id="KW-1015">Disulfide bond</keyword>
<gene>
    <name evidence="9" type="ORF">L596_004665</name>
</gene>
<feature type="signal peptide" evidence="8">
    <location>
        <begin position="1"/>
        <end position="24"/>
    </location>
</feature>
<keyword evidence="4" id="KW-0081">Bacteriolytic enzyme</keyword>
<dbReference type="Pfam" id="PF05497">
    <property type="entry name" value="Destabilase"/>
    <property type="match status" value="1"/>
</dbReference>
<feature type="chain" id="PRO_5020384203" description="lysozyme" evidence="8">
    <location>
        <begin position="25"/>
        <end position="154"/>
    </location>
</feature>
<evidence type="ECO:0000313" key="10">
    <source>
        <dbReference type="Proteomes" id="UP000298663"/>
    </source>
</evidence>
<feature type="disulfide bond" evidence="7">
    <location>
        <begin position="99"/>
        <end position="105"/>
    </location>
</feature>
<name>A0A4U8V036_STECR</name>
<feature type="disulfide bond" evidence="7">
    <location>
        <begin position="81"/>
        <end position="109"/>
    </location>
</feature>
<evidence type="ECO:0000256" key="6">
    <source>
        <dbReference type="ARBA" id="ARBA00023295"/>
    </source>
</evidence>
<dbReference type="PROSITE" id="PS51909">
    <property type="entry name" value="LYSOZYME_I"/>
    <property type="match status" value="1"/>
</dbReference>
<keyword evidence="3" id="KW-0929">Antimicrobial</keyword>
<accession>A0A4U8V036</accession>
<evidence type="ECO:0000256" key="1">
    <source>
        <dbReference type="ARBA" id="ARBA00000632"/>
    </source>
</evidence>
<comment type="caution">
    <text evidence="9">The sequence shown here is derived from an EMBL/GenBank/DDBJ whole genome shotgun (WGS) entry which is preliminary data.</text>
</comment>
<feature type="disulfide bond" evidence="7">
    <location>
        <begin position="58"/>
        <end position="68"/>
    </location>
</feature>
<sequence>MEYCGTHSWTMSVLILLIHSVALASLSKSFLLFPQVEFDNECLRAMCVVDSGCQPKGCSDDANGRVGCGFFRLNMYQYKQCYQPGKQIDEDSETAWLRCAEDYECSSQCIKTLGNLFRLKCYGKSDCETLARIHDGGASGSYWLAVRDQCIGCP</sequence>
<dbReference type="Proteomes" id="UP000298663">
    <property type="component" value="Chromosome X"/>
</dbReference>
<dbReference type="OrthoDB" id="6337871at2759"/>
<dbReference type="InterPro" id="IPR008597">
    <property type="entry name" value="Invert_lysozyme"/>
</dbReference>
<dbReference type="GO" id="GO:0031640">
    <property type="term" value="P:killing of cells of another organism"/>
    <property type="evidence" value="ECO:0007669"/>
    <property type="project" value="UniProtKB-KW"/>
</dbReference>
<feature type="disulfide bond" evidence="7">
    <location>
        <begin position="42"/>
        <end position="127"/>
    </location>
</feature>
<dbReference type="STRING" id="34508.A0A4U8V036"/>
<keyword evidence="6" id="KW-0326">Glycosidase</keyword>